<protein>
    <submittedName>
        <fullName evidence="9">Copper resistance protein CopC</fullName>
    </submittedName>
</protein>
<evidence type="ECO:0000256" key="3">
    <source>
        <dbReference type="ARBA" id="ARBA00022723"/>
    </source>
</evidence>
<dbReference type="HOGENOM" id="CLU_087859_4_1_5"/>
<sequence length="122" mass="13092">MVRMATKALLCILAGLFGTVAYAHPALKTAVPAVDGITKDSPKEIHLSFTEKVVAKLSGIDLKDSTGQVIATDTPVIDADDKTHLIIPLHTSLPPGRYEVEWHAVGADTHLAHGHFSFTIEQ</sequence>
<dbReference type="OrthoDB" id="9796814at2"/>
<evidence type="ECO:0000256" key="5">
    <source>
        <dbReference type="ARBA" id="ARBA00022764"/>
    </source>
</evidence>
<feature type="chain" id="PRO_5002778728" evidence="7">
    <location>
        <begin position="24"/>
        <end position="122"/>
    </location>
</feature>
<feature type="signal peptide" evidence="7">
    <location>
        <begin position="1"/>
        <end position="23"/>
    </location>
</feature>
<evidence type="ECO:0000313" key="9">
    <source>
        <dbReference type="EMBL" id="ACB97030.1"/>
    </source>
</evidence>
<keyword evidence="5" id="KW-0574">Periplasm</keyword>
<dbReference type="Proteomes" id="UP000001695">
    <property type="component" value="Chromosome"/>
</dbReference>
<accession>B2IFD0</accession>
<dbReference type="InterPro" id="IPR014756">
    <property type="entry name" value="Ig_E-set"/>
</dbReference>
<dbReference type="InterPro" id="IPR032694">
    <property type="entry name" value="CopC/D"/>
</dbReference>
<dbReference type="RefSeq" id="WP_012386378.1">
    <property type="nucleotide sequence ID" value="NC_010581.1"/>
</dbReference>
<evidence type="ECO:0000256" key="1">
    <source>
        <dbReference type="ARBA" id="ARBA00004418"/>
    </source>
</evidence>
<dbReference type="GO" id="GO:0005507">
    <property type="term" value="F:copper ion binding"/>
    <property type="evidence" value="ECO:0007669"/>
    <property type="project" value="InterPro"/>
</dbReference>
<evidence type="ECO:0000256" key="2">
    <source>
        <dbReference type="ARBA" id="ARBA00010509"/>
    </source>
</evidence>
<dbReference type="InterPro" id="IPR014755">
    <property type="entry name" value="Cu-Rt/internalin_Ig-like"/>
</dbReference>
<evidence type="ECO:0000256" key="7">
    <source>
        <dbReference type="SAM" id="SignalP"/>
    </source>
</evidence>
<dbReference type="eggNOG" id="COG2372">
    <property type="taxonomic scope" value="Bacteria"/>
</dbReference>
<dbReference type="PANTHER" id="PTHR34820:SF4">
    <property type="entry name" value="INNER MEMBRANE PROTEIN YEBZ"/>
    <property type="match status" value="1"/>
</dbReference>
<dbReference type="STRING" id="395963.Bind_3473"/>
<name>B2IFD0_BEII9</name>
<dbReference type="GO" id="GO:0042597">
    <property type="term" value="C:periplasmic space"/>
    <property type="evidence" value="ECO:0007669"/>
    <property type="project" value="UniProtKB-SubCell"/>
</dbReference>
<evidence type="ECO:0000256" key="4">
    <source>
        <dbReference type="ARBA" id="ARBA00022729"/>
    </source>
</evidence>
<dbReference type="GO" id="GO:0046688">
    <property type="term" value="P:response to copper ion"/>
    <property type="evidence" value="ECO:0007669"/>
    <property type="project" value="InterPro"/>
</dbReference>
<comment type="similarity">
    <text evidence="2">Belongs to the CopC family.</text>
</comment>
<proteinExistence type="inferred from homology"/>
<dbReference type="InterPro" id="IPR007348">
    <property type="entry name" value="CopC_dom"/>
</dbReference>
<evidence type="ECO:0000259" key="8">
    <source>
        <dbReference type="Pfam" id="PF04234"/>
    </source>
</evidence>
<dbReference type="Pfam" id="PF04234">
    <property type="entry name" value="CopC"/>
    <property type="match status" value="1"/>
</dbReference>
<dbReference type="EMBL" id="CP001016">
    <property type="protein sequence ID" value="ACB97030.1"/>
    <property type="molecule type" value="Genomic_DNA"/>
</dbReference>
<keyword evidence="6" id="KW-0186">Copper</keyword>
<dbReference type="GO" id="GO:0005886">
    <property type="term" value="C:plasma membrane"/>
    <property type="evidence" value="ECO:0007669"/>
    <property type="project" value="TreeGrafter"/>
</dbReference>
<dbReference type="SUPFAM" id="SSF81296">
    <property type="entry name" value="E set domains"/>
    <property type="match status" value="1"/>
</dbReference>
<dbReference type="NCBIfam" id="NF033814">
    <property type="entry name" value="copper_CopC"/>
    <property type="match status" value="1"/>
</dbReference>
<reference evidence="9 10" key="2">
    <citation type="journal article" date="2010" name="J. Bacteriol.">
        <title>Complete genome sequence of Beijerinckia indica subsp. indica.</title>
        <authorList>
            <person name="Tamas I."/>
            <person name="Dedysh S.N."/>
            <person name="Liesack W."/>
            <person name="Stott M.B."/>
            <person name="Alam M."/>
            <person name="Murrell J.C."/>
            <person name="Dunfield P.F."/>
        </authorList>
    </citation>
    <scope>NUCLEOTIDE SEQUENCE [LARGE SCALE GENOMIC DNA]</scope>
    <source>
        <strain evidence="10">ATCC 9039 / DSM 1715 / NCIMB 8712</strain>
    </source>
</reference>
<dbReference type="AlphaFoldDB" id="B2IFD0"/>
<dbReference type="KEGG" id="bid:Bind_3473"/>
<dbReference type="Gene3D" id="2.60.40.1220">
    <property type="match status" value="1"/>
</dbReference>
<comment type="subcellular location">
    <subcellularLocation>
        <location evidence="1">Periplasm</location>
    </subcellularLocation>
</comment>
<keyword evidence="10" id="KW-1185">Reference proteome</keyword>
<reference evidence="10" key="1">
    <citation type="submission" date="2008-03" db="EMBL/GenBank/DDBJ databases">
        <title>Complete sequence of chromosome of Beijerinckia indica subsp. indica ATCC 9039.</title>
        <authorList>
            <consortium name="US DOE Joint Genome Institute"/>
            <person name="Copeland A."/>
            <person name="Lucas S."/>
            <person name="Lapidus A."/>
            <person name="Glavina del Rio T."/>
            <person name="Dalin E."/>
            <person name="Tice H."/>
            <person name="Bruce D."/>
            <person name="Goodwin L."/>
            <person name="Pitluck S."/>
            <person name="LaButti K."/>
            <person name="Schmutz J."/>
            <person name="Larimer F."/>
            <person name="Land M."/>
            <person name="Hauser L."/>
            <person name="Kyrpides N."/>
            <person name="Mikhailova N."/>
            <person name="Dunfield P.F."/>
            <person name="Dedysh S.N."/>
            <person name="Liesack W."/>
            <person name="Saw J.H."/>
            <person name="Alam M."/>
            <person name="Chen Y."/>
            <person name="Murrell J.C."/>
            <person name="Richardson P."/>
        </authorList>
    </citation>
    <scope>NUCLEOTIDE SEQUENCE [LARGE SCALE GENOMIC DNA]</scope>
    <source>
        <strain evidence="10">ATCC 9039 / DSM 1715 / NCIMB 8712</strain>
    </source>
</reference>
<evidence type="ECO:0000256" key="6">
    <source>
        <dbReference type="ARBA" id="ARBA00023008"/>
    </source>
</evidence>
<evidence type="ECO:0000313" key="10">
    <source>
        <dbReference type="Proteomes" id="UP000001695"/>
    </source>
</evidence>
<dbReference type="GO" id="GO:0006825">
    <property type="term" value="P:copper ion transport"/>
    <property type="evidence" value="ECO:0007669"/>
    <property type="project" value="InterPro"/>
</dbReference>
<keyword evidence="4 7" id="KW-0732">Signal</keyword>
<organism evidence="9 10">
    <name type="scientific">Beijerinckia indica subsp. indica (strain ATCC 9039 / DSM 1715 / NCIMB 8712)</name>
    <dbReference type="NCBI Taxonomy" id="395963"/>
    <lineage>
        <taxon>Bacteria</taxon>
        <taxon>Pseudomonadati</taxon>
        <taxon>Pseudomonadota</taxon>
        <taxon>Alphaproteobacteria</taxon>
        <taxon>Hyphomicrobiales</taxon>
        <taxon>Beijerinckiaceae</taxon>
        <taxon>Beijerinckia</taxon>
    </lineage>
</organism>
<dbReference type="InterPro" id="IPR047685">
    <property type="entry name" value="CopC-like"/>
</dbReference>
<gene>
    <name evidence="9" type="ordered locus">Bind_3473</name>
</gene>
<dbReference type="PANTHER" id="PTHR34820">
    <property type="entry name" value="INNER MEMBRANE PROTEIN YEBZ"/>
    <property type="match status" value="1"/>
</dbReference>
<keyword evidence="3" id="KW-0479">Metal-binding</keyword>
<feature type="domain" description="CopC" evidence="8">
    <location>
        <begin position="24"/>
        <end position="120"/>
    </location>
</feature>